<keyword evidence="8" id="KW-1133">Transmembrane helix</keyword>
<keyword evidence="6 8" id="KW-0378">Hydrolase</keyword>
<keyword evidence="8" id="KW-0472">Membrane</keyword>
<dbReference type="PATRIC" id="fig|1653479.3.peg.2201"/>
<sequence>MTAAANPDATRRRVPSWLRELTVLVVVALLLSVLLQTFVGRVYLIPSQSMEPTLHGCPGCTGDRIVVDKMTFRFGDPQPGDVVVFKAPTESWNRGYTSSRSSNAGVKVLQDAGSWAGLVAPDENDLVKRVIATGGQTVQCCDVQGRVEVDRQPLDEPYIAFDFPYDADTLNCATVPQSGRCFGPVTVPSGNLWMMGDNRSGSADSRAHSHDELGGTVPIENVIGKARFIVLPPSRWGAIDSPAVQR</sequence>
<evidence type="ECO:0000313" key="10">
    <source>
        <dbReference type="EMBL" id="AMY23475.1"/>
    </source>
</evidence>
<feature type="active site" evidence="7">
    <location>
        <position position="128"/>
    </location>
</feature>
<dbReference type="GO" id="GO:0009003">
    <property type="term" value="F:signal peptidase activity"/>
    <property type="evidence" value="ECO:0007669"/>
    <property type="project" value="UniProtKB-EC"/>
</dbReference>
<dbReference type="PRINTS" id="PR00727">
    <property type="entry name" value="LEADERPTASE"/>
</dbReference>
<dbReference type="InterPro" id="IPR000223">
    <property type="entry name" value="Pept_S26A_signal_pept_1"/>
</dbReference>
<dbReference type="InterPro" id="IPR019756">
    <property type="entry name" value="Pept_S26A_signal_pept_1_Ser-AS"/>
</dbReference>
<dbReference type="KEGG" id="rhs:A3Q41_02173"/>
<dbReference type="AlphaFoldDB" id="A0A143QJZ4"/>
<evidence type="ECO:0000256" key="3">
    <source>
        <dbReference type="ARBA" id="ARBA00009370"/>
    </source>
</evidence>
<dbReference type="Proteomes" id="UP000076038">
    <property type="component" value="Chromosome"/>
</dbReference>
<dbReference type="NCBIfam" id="TIGR02227">
    <property type="entry name" value="sigpep_I_bact"/>
    <property type="match status" value="1"/>
</dbReference>
<dbReference type="EMBL" id="CP015220">
    <property type="protein sequence ID" value="AMY23475.1"/>
    <property type="molecule type" value="Genomic_DNA"/>
</dbReference>
<dbReference type="GO" id="GO:0006465">
    <property type="term" value="P:signal peptide processing"/>
    <property type="evidence" value="ECO:0007669"/>
    <property type="project" value="InterPro"/>
</dbReference>
<comment type="catalytic activity">
    <reaction evidence="1 8">
        <text>Cleavage of hydrophobic, N-terminal signal or leader sequences from secreted and periplasmic proteins.</text>
        <dbReference type="EC" id="3.4.21.89"/>
    </reaction>
</comment>
<dbReference type="InterPro" id="IPR036286">
    <property type="entry name" value="LexA/Signal_pep-like_sf"/>
</dbReference>
<dbReference type="PANTHER" id="PTHR43390:SF1">
    <property type="entry name" value="CHLOROPLAST PROCESSING PEPTIDASE"/>
    <property type="match status" value="1"/>
</dbReference>
<dbReference type="Gene3D" id="2.10.109.10">
    <property type="entry name" value="Umud Fragment, subunit A"/>
    <property type="match status" value="1"/>
</dbReference>
<dbReference type="OrthoDB" id="9815782at2"/>
<evidence type="ECO:0000313" key="11">
    <source>
        <dbReference type="Proteomes" id="UP000076038"/>
    </source>
</evidence>
<dbReference type="PANTHER" id="PTHR43390">
    <property type="entry name" value="SIGNAL PEPTIDASE I"/>
    <property type="match status" value="1"/>
</dbReference>
<feature type="transmembrane region" description="Helical" evidence="8">
    <location>
        <begin position="21"/>
        <end position="44"/>
    </location>
</feature>
<dbReference type="RefSeq" id="WP_048317612.1">
    <property type="nucleotide sequence ID" value="NZ_CP015220.1"/>
</dbReference>
<evidence type="ECO:0000256" key="5">
    <source>
        <dbReference type="ARBA" id="ARBA00022670"/>
    </source>
</evidence>
<dbReference type="EC" id="3.4.21.89" evidence="4 8"/>
<keyword evidence="8" id="KW-0812">Transmembrane</keyword>
<evidence type="ECO:0000256" key="6">
    <source>
        <dbReference type="ARBA" id="ARBA00022801"/>
    </source>
</evidence>
<evidence type="ECO:0000256" key="8">
    <source>
        <dbReference type="RuleBase" id="RU362042"/>
    </source>
</evidence>
<organism evidence="10 11">
    <name type="scientific">Rhodococcoides fascians</name>
    <name type="common">Rhodococcus fascians</name>
    <dbReference type="NCBI Taxonomy" id="1828"/>
    <lineage>
        <taxon>Bacteria</taxon>
        <taxon>Bacillati</taxon>
        <taxon>Actinomycetota</taxon>
        <taxon>Actinomycetes</taxon>
        <taxon>Mycobacteriales</taxon>
        <taxon>Nocardiaceae</taxon>
        <taxon>Rhodococcoides</taxon>
    </lineage>
</organism>
<feature type="active site" evidence="7">
    <location>
        <position position="49"/>
    </location>
</feature>
<protein>
    <recommendedName>
        <fullName evidence="4 8">Signal peptidase I</fullName>
        <ecNumber evidence="4 8">3.4.21.89</ecNumber>
    </recommendedName>
</protein>
<evidence type="ECO:0000259" key="9">
    <source>
        <dbReference type="Pfam" id="PF10502"/>
    </source>
</evidence>
<dbReference type="PROSITE" id="PS00501">
    <property type="entry name" value="SPASE_I_1"/>
    <property type="match status" value="1"/>
</dbReference>
<dbReference type="GO" id="GO:0004252">
    <property type="term" value="F:serine-type endopeptidase activity"/>
    <property type="evidence" value="ECO:0007669"/>
    <property type="project" value="InterPro"/>
</dbReference>
<gene>
    <name evidence="10" type="primary">lepB_1</name>
    <name evidence="10" type="ORF">A3Q41_02173</name>
</gene>
<evidence type="ECO:0000256" key="7">
    <source>
        <dbReference type="PIRSR" id="PIRSR600223-1"/>
    </source>
</evidence>
<comment type="similarity">
    <text evidence="3 8">Belongs to the peptidase S26 family.</text>
</comment>
<name>A0A143QJZ4_RHOFA</name>
<evidence type="ECO:0000256" key="4">
    <source>
        <dbReference type="ARBA" id="ARBA00013208"/>
    </source>
</evidence>
<dbReference type="CDD" id="cd06530">
    <property type="entry name" value="S26_SPase_I"/>
    <property type="match status" value="1"/>
</dbReference>
<reference evidence="10 11" key="1">
    <citation type="journal article" date="2016" name="Genome Announc.">
        <title>Complete Genome and Plasmid Sequences for Rhodococcus fascians D188 and Draft Sequences for Rhodococcus Isolates PBTS 1 and PBTS 2.</title>
        <authorList>
            <person name="Stamler R.A."/>
            <person name="Vereecke D."/>
            <person name="Zhang Y."/>
            <person name="Schilkey F."/>
            <person name="Devitt N."/>
            <person name="Randall J.J."/>
        </authorList>
    </citation>
    <scope>NUCLEOTIDE SEQUENCE [LARGE SCALE GENOMIC DNA]</scope>
    <source>
        <strain evidence="10 11">PBTS2</strain>
    </source>
</reference>
<dbReference type="InterPro" id="IPR019758">
    <property type="entry name" value="Pept_S26A_signal_pept_1_CS"/>
</dbReference>
<dbReference type="PROSITE" id="PS00761">
    <property type="entry name" value="SPASE_I_3"/>
    <property type="match status" value="1"/>
</dbReference>
<dbReference type="Pfam" id="PF10502">
    <property type="entry name" value="Peptidase_S26"/>
    <property type="match status" value="1"/>
</dbReference>
<dbReference type="InterPro" id="IPR019533">
    <property type="entry name" value="Peptidase_S26"/>
</dbReference>
<feature type="domain" description="Peptidase S26" evidence="9">
    <location>
        <begin position="19"/>
        <end position="230"/>
    </location>
</feature>
<dbReference type="SUPFAM" id="SSF51306">
    <property type="entry name" value="LexA/Signal peptidase"/>
    <property type="match status" value="1"/>
</dbReference>
<reference evidence="11" key="2">
    <citation type="submission" date="2016-04" db="EMBL/GenBank/DDBJ databases">
        <title>Complete Genome and Plasmid Sequences for Rhodococcus fascians D188 and Draft Sequences for Rhodococcus spp. Isolates PBTS 1 and PBTS 2.</title>
        <authorList>
            <person name="Stamer R."/>
            <person name="Vereecke D."/>
            <person name="Zhang Y."/>
            <person name="Schilkey F."/>
            <person name="Devitt N."/>
            <person name="Randall J."/>
        </authorList>
    </citation>
    <scope>NUCLEOTIDE SEQUENCE [LARGE SCALE GENOMIC DNA]</scope>
    <source>
        <strain evidence="11">PBTS2</strain>
    </source>
</reference>
<keyword evidence="5 8" id="KW-0645">Protease</keyword>
<proteinExistence type="inferred from homology"/>
<accession>A0A143QJZ4</accession>
<dbReference type="GO" id="GO:0005886">
    <property type="term" value="C:plasma membrane"/>
    <property type="evidence" value="ECO:0007669"/>
    <property type="project" value="UniProtKB-SubCell"/>
</dbReference>
<keyword evidence="11" id="KW-1185">Reference proteome</keyword>
<comment type="subcellular location">
    <subcellularLocation>
        <location evidence="2">Cell membrane</location>
        <topology evidence="2">Single-pass type II membrane protein</topology>
    </subcellularLocation>
    <subcellularLocation>
        <location evidence="8">Membrane</location>
        <topology evidence="8">Single-pass type II membrane protein</topology>
    </subcellularLocation>
</comment>
<evidence type="ECO:0000256" key="1">
    <source>
        <dbReference type="ARBA" id="ARBA00000677"/>
    </source>
</evidence>
<evidence type="ECO:0000256" key="2">
    <source>
        <dbReference type="ARBA" id="ARBA00004401"/>
    </source>
</evidence>